<dbReference type="PANTHER" id="PTHR34311:SF6">
    <property type="entry name" value="NEMATODE SPECIFIC PEPTIDE FAMILY"/>
    <property type="match status" value="1"/>
</dbReference>
<dbReference type="EMBL" id="UZAF01021257">
    <property type="protein sequence ID" value="VDO76798.1"/>
    <property type="molecule type" value="Genomic_DNA"/>
</dbReference>
<keyword evidence="2" id="KW-1185">Reference proteome</keyword>
<dbReference type="OMA" id="NQFDFSC"/>
<reference evidence="3" key="1">
    <citation type="submission" date="2017-02" db="UniProtKB">
        <authorList>
            <consortium name="WormBaseParasite"/>
        </authorList>
    </citation>
    <scope>IDENTIFICATION</scope>
</reference>
<dbReference type="OrthoDB" id="5814082at2759"/>
<protein>
    <submittedName>
        <fullName evidence="3">Gnk2-homologous domain-containing protein</fullName>
    </submittedName>
</protein>
<evidence type="ECO:0000313" key="3">
    <source>
        <dbReference type="WBParaSite" id="HPLM_0001938201-mRNA-1"/>
    </source>
</evidence>
<accession>A0A0N4X4U0</accession>
<organism evidence="3">
    <name type="scientific">Haemonchus placei</name>
    <name type="common">Barber's pole worm</name>
    <dbReference type="NCBI Taxonomy" id="6290"/>
    <lineage>
        <taxon>Eukaryota</taxon>
        <taxon>Metazoa</taxon>
        <taxon>Ecdysozoa</taxon>
        <taxon>Nematoda</taxon>
        <taxon>Chromadorea</taxon>
        <taxon>Rhabditida</taxon>
        <taxon>Rhabditina</taxon>
        <taxon>Rhabditomorpha</taxon>
        <taxon>Strongyloidea</taxon>
        <taxon>Trichostrongylidae</taxon>
        <taxon>Haemonchus</taxon>
    </lineage>
</organism>
<dbReference type="AlphaFoldDB" id="A0A0N4X4U0"/>
<gene>
    <name evidence="1" type="ORF">HPLM_LOCUS19374</name>
</gene>
<name>A0A0N4X4U0_HAEPC</name>
<dbReference type="WBParaSite" id="HPLM_0001938201-mRNA-1">
    <property type="protein sequence ID" value="HPLM_0001938201-mRNA-1"/>
    <property type="gene ID" value="HPLM_0001938201"/>
</dbReference>
<dbReference type="Proteomes" id="UP000268014">
    <property type="component" value="Unassembled WGS sequence"/>
</dbReference>
<proteinExistence type="predicted"/>
<evidence type="ECO:0000313" key="1">
    <source>
        <dbReference type="EMBL" id="VDO76798.1"/>
    </source>
</evidence>
<evidence type="ECO:0000313" key="2">
    <source>
        <dbReference type="Proteomes" id="UP000268014"/>
    </source>
</evidence>
<dbReference type="PANTHER" id="PTHR34311">
    <property type="entry name" value="PROTEIN CBG21698-RELATED"/>
    <property type="match status" value="1"/>
</dbReference>
<sequence length="281" mass="31565">MISPGTALIQAVHQKNHFLHSPWHAIVSLSWVVEGCALIVVKGNVVAQTRPGYQFRACDPIQLQRCQAVFNDDLGIDASLGVLTYQDLRAAIENKLGVLKADGLAKVCMSFKYYKTCFATATGITEYQALGYTKIFNQFDFSCGAGFAGNIFFRMEFKIVRNNISEFANNDECAASVFLTGVDDMRACDNNFAASIKRDPNVMNRCAYLEVAKECYMSAFSKRCSQYPEVVWWGCNYERAGEQTNFPQCDQIFCTCELCFRFAILHQLNLQSKPHYVVSSI</sequence>
<dbReference type="STRING" id="6290.A0A0N4X4U0"/>
<reference evidence="1 2" key="2">
    <citation type="submission" date="2018-11" db="EMBL/GenBank/DDBJ databases">
        <authorList>
            <consortium name="Pathogen Informatics"/>
        </authorList>
    </citation>
    <scope>NUCLEOTIDE SEQUENCE [LARGE SCALE GENOMIC DNA]</scope>
    <source>
        <strain evidence="1 2">MHpl1</strain>
    </source>
</reference>